<dbReference type="Pfam" id="PF00330">
    <property type="entry name" value="Aconitase"/>
    <property type="match status" value="1"/>
</dbReference>
<dbReference type="Proteomes" id="UP000325684">
    <property type="component" value="Unassembled WGS sequence"/>
</dbReference>
<dbReference type="InterPro" id="IPR001030">
    <property type="entry name" value="Acoase/IPM_deHydtase_lsu_aba"/>
</dbReference>
<comment type="similarity">
    <text evidence="3 9">Belongs to the aconitase/IPM isomerase family.</text>
</comment>
<dbReference type="PROSITE" id="PS00450">
    <property type="entry name" value="ACONITASE_1"/>
    <property type="match status" value="1"/>
</dbReference>
<comment type="pathway">
    <text evidence="2">Carbohydrate metabolism; tricarboxylic acid cycle; isocitrate from oxaloacetate: step 2/2.</text>
</comment>
<evidence type="ECO:0000256" key="7">
    <source>
        <dbReference type="ARBA" id="ARBA00023014"/>
    </source>
</evidence>
<evidence type="ECO:0000256" key="5">
    <source>
        <dbReference type="ARBA" id="ARBA00022723"/>
    </source>
</evidence>
<feature type="domain" description="Aconitase A/isopropylmalate dehydratase small subunit swivel" evidence="12">
    <location>
        <begin position="677"/>
        <end position="804"/>
    </location>
</feature>
<evidence type="ECO:0000256" key="8">
    <source>
        <dbReference type="ARBA" id="ARBA00023501"/>
    </source>
</evidence>
<dbReference type="InterPro" id="IPR006249">
    <property type="entry name" value="Aconitase/IRP2"/>
</dbReference>
<dbReference type="UniPathway" id="UPA00223">
    <property type="reaction ID" value="UER00718"/>
</dbReference>
<evidence type="ECO:0000256" key="6">
    <source>
        <dbReference type="ARBA" id="ARBA00023004"/>
    </source>
</evidence>
<evidence type="ECO:0000259" key="11">
    <source>
        <dbReference type="Pfam" id="PF00330"/>
    </source>
</evidence>
<dbReference type="InterPro" id="IPR000573">
    <property type="entry name" value="AconitaseA/IPMdHydase_ssu_swvl"/>
</dbReference>
<keyword evidence="9 13" id="KW-0456">Lyase</keyword>
<keyword evidence="6 9" id="KW-0408">Iron</keyword>
<evidence type="ECO:0000256" key="3">
    <source>
        <dbReference type="ARBA" id="ARBA00007185"/>
    </source>
</evidence>
<dbReference type="NCBIfam" id="NF009520">
    <property type="entry name" value="PRK12881.1"/>
    <property type="match status" value="1"/>
</dbReference>
<sequence>MQSDFHDLELGTRDAVTTITITDRNYRIVDLPAAAGGDLERLPHILRIMLENVLRTAGDDAPRAKAAILGWLDNGRSEEEIPFLPGRVLMHDTTCGPALVDIAGMRTSLAEAGYDPSWLNPVLPVDVSTDHSIAVDVFGSSNALQSNMDREFGRNAERYRFMKWATRALTGIRVHPPGTGIMHTLNLERLATVVTVSEREGVSWAVPDTMIGTDSHTPMINGIGVLGWGVGGLEAESVFFGMPVMIRVPDVVGVRLTGRLRQGMLATDLALTVTERLRRIDLADRFVEFYGEGVSTLSAGDRAVIANMAPEFGANSGFFPIDAQTLRYLRETGRPADQLRLVEEYAKRQGLWFDPKATPCFTDTIEINLDEVEVSLAGPRRPQDRIPAGTTVDAFAPLLMGRPATTSSEQPGNGAVAIAAITSCTNTSDPRLVVAAGLLARKARSFGLTPPAWVKTSLAPGSPTAERYLRRSGLLEDLEAIGFGIVGYGCTTCIGNSGPLPQVIDQAIAERGIVPVAVLSGNRNFPGRVHPQLEAGFLASPPLVVAFALAGDINRNILTDPIGRSPSGEDIRLADLWPTGDAIDAALAMAMAVADYQTSYEQAEASETWKVLDAPAGDLFPWDPNSTYIRRPPFAGLGKGTLLGTYSAHPLLVLGDDITTDHISPAGLIPRQSEAAGYLVERGENPRDLNVFASRRGNWEVMVRGLFTNNSVRNLLDSQIAPGSTIHVGSGDHLPLWRAAERYANEGASVVVVAGERYGMGSSRDWAAKGIALLGVRAVLASSFERIHRSNLIGMGILPLRLSSEQHPHNLHLKPRDQIAIDAEPDRISPRCPVSFTIHRASGESQTFIATAAIETGLEVELLRGGGIIPHILRRVTKAEVTSRETPDPEFTGTGESHRRETSPNVRR</sequence>
<dbReference type="EC" id="4.2.1.3" evidence="9"/>
<dbReference type="OrthoDB" id="9764318at2"/>
<dbReference type="GO" id="GO:0051539">
    <property type="term" value="F:4 iron, 4 sulfur cluster binding"/>
    <property type="evidence" value="ECO:0007669"/>
    <property type="project" value="UniProtKB-KW"/>
</dbReference>
<feature type="compositionally biased region" description="Basic and acidic residues" evidence="10">
    <location>
        <begin position="878"/>
        <end position="887"/>
    </location>
</feature>
<evidence type="ECO:0000256" key="10">
    <source>
        <dbReference type="SAM" id="MobiDB-lite"/>
    </source>
</evidence>
<dbReference type="EMBL" id="VCMV01000017">
    <property type="protein sequence ID" value="KAB0266737.1"/>
    <property type="molecule type" value="Genomic_DNA"/>
</dbReference>
<evidence type="ECO:0000256" key="4">
    <source>
        <dbReference type="ARBA" id="ARBA00022485"/>
    </source>
</evidence>
<dbReference type="NCBIfam" id="TIGR01341">
    <property type="entry name" value="aconitase_1"/>
    <property type="match status" value="1"/>
</dbReference>
<organism evidence="13 14">
    <name type="scientific">Microvirga brassicacearum</name>
    <dbReference type="NCBI Taxonomy" id="2580413"/>
    <lineage>
        <taxon>Bacteria</taxon>
        <taxon>Pseudomonadati</taxon>
        <taxon>Pseudomonadota</taxon>
        <taxon>Alphaproteobacteria</taxon>
        <taxon>Hyphomicrobiales</taxon>
        <taxon>Methylobacteriaceae</taxon>
        <taxon>Microvirga</taxon>
    </lineage>
</organism>
<name>A0A5N3PAI4_9HYPH</name>
<dbReference type="GO" id="GO:0046872">
    <property type="term" value="F:metal ion binding"/>
    <property type="evidence" value="ECO:0007669"/>
    <property type="project" value="UniProtKB-KW"/>
</dbReference>
<dbReference type="InterPro" id="IPR015928">
    <property type="entry name" value="Aconitase/3IPM_dehydase_swvl"/>
</dbReference>
<comment type="cofactor">
    <cofactor evidence="1">
        <name>[4Fe-4S] cluster</name>
        <dbReference type="ChEBI" id="CHEBI:49883"/>
    </cofactor>
</comment>
<comment type="function">
    <text evidence="9">Catalyzes the isomerization of citrate to isocitrate via cis-aconitate.</text>
</comment>
<dbReference type="InterPro" id="IPR036008">
    <property type="entry name" value="Aconitase_4Fe-4S_dom"/>
</dbReference>
<feature type="domain" description="Aconitase/3-isopropylmalate dehydratase large subunit alpha/beta/alpha" evidence="11">
    <location>
        <begin position="78"/>
        <end position="551"/>
    </location>
</feature>
<evidence type="ECO:0000256" key="2">
    <source>
        <dbReference type="ARBA" id="ARBA00004717"/>
    </source>
</evidence>
<evidence type="ECO:0000256" key="1">
    <source>
        <dbReference type="ARBA" id="ARBA00001966"/>
    </source>
</evidence>
<accession>A0A5N3PAI4</accession>
<proteinExistence type="inferred from homology"/>
<dbReference type="SUPFAM" id="SSF52016">
    <property type="entry name" value="LeuD/IlvD-like"/>
    <property type="match status" value="1"/>
</dbReference>
<evidence type="ECO:0000313" key="13">
    <source>
        <dbReference type="EMBL" id="KAB0266737.1"/>
    </source>
</evidence>
<dbReference type="Gene3D" id="3.30.499.10">
    <property type="entry name" value="Aconitase, domain 3"/>
    <property type="match status" value="2"/>
</dbReference>
<keyword evidence="4 9" id="KW-0004">4Fe-4S</keyword>
<gene>
    <name evidence="13" type="primary">acnA</name>
    <name evidence="13" type="ORF">FEZ63_12655</name>
</gene>
<dbReference type="PRINTS" id="PR00415">
    <property type="entry name" value="ACONITASE"/>
</dbReference>
<keyword evidence="7 9" id="KW-0411">Iron-sulfur</keyword>
<dbReference type="InterPro" id="IPR015931">
    <property type="entry name" value="Acnase/IPM_dHydase_lsu_aba_1/3"/>
</dbReference>
<dbReference type="GO" id="GO:0006099">
    <property type="term" value="P:tricarboxylic acid cycle"/>
    <property type="evidence" value="ECO:0007669"/>
    <property type="project" value="UniProtKB-UniPathway"/>
</dbReference>
<dbReference type="InterPro" id="IPR018136">
    <property type="entry name" value="Aconitase_4Fe-4S_BS"/>
</dbReference>
<comment type="caution">
    <text evidence="13">The sequence shown here is derived from an EMBL/GenBank/DDBJ whole genome shotgun (WGS) entry which is preliminary data.</text>
</comment>
<evidence type="ECO:0000313" key="14">
    <source>
        <dbReference type="Proteomes" id="UP000325684"/>
    </source>
</evidence>
<keyword evidence="5" id="KW-0479">Metal-binding</keyword>
<dbReference type="Pfam" id="PF00694">
    <property type="entry name" value="Aconitase_C"/>
    <property type="match status" value="1"/>
</dbReference>
<feature type="region of interest" description="Disordered" evidence="10">
    <location>
        <begin position="878"/>
        <end position="908"/>
    </location>
</feature>
<evidence type="ECO:0000259" key="12">
    <source>
        <dbReference type="Pfam" id="PF00694"/>
    </source>
</evidence>
<dbReference type="PANTHER" id="PTHR11670">
    <property type="entry name" value="ACONITASE/IRON-RESPONSIVE ELEMENT FAMILY MEMBER"/>
    <property type="match status" value="1"/>
</dbReference>
<dbReference type="NCBIfam" id="NF006757">
    <property type="entry name" value="PRK09277.1"/>
    <property type="match status" value="1"/>
</dbReference>
<dbReference type="Gene3D" id="6.10.190.10">
    <property type="match status" value="1"/>
</dbReference>
<dbReference type="GO" id="GO:0003994">
    <property type="term" value="F:aconitate hydratase activity"/>
    <property type="evidence" value="ECO:0007669"/>
    <property type="project" value="UniProtKB-EC"/>
</dbReference>
<dbReference type="PROSITE" id="PS01244">
    <property type="entry name" value="ACONITASE_2"/>
    <property type="match status" value="1"/>
</dbReference>
<comment type="catalytic activity">
    <reaction evidence="8 9">
        <text>citrate = D-threo-isocitrate</text>
        <dbReference type="Rhea" id="RHEA:10336"/>
        <dbReference type="ChEBI" id="CHEBI:15562"/>
        <dbReference type="ChEBI" id="CHEBI:16947"/>
        <dbReference type="EC" id="4.2.1.3"/>
    </reaction>
</comment>
<keyword evidence="14" id="KW-1185">Reference proteome</keyword>
<dbReference type="SUPFAM" id="SSF53732">
    <property type="entry name" value="Aconitase iron-sulfur domain"/>
    <property type="match status" value="1"/>
</dbReference>
<dbReference type="Gene3D" id="3.20.19.10">
    <property type="entry name" value="Aconitase, domain 4"/>
    <property type="match status" value="1"/>
</dbReference>
<reference evidence="13 14" key="1">
    <citation type="journal article" date="2019" name="Microorganisms">
        <title>Genome Insights into the Novel Species Microvirga brassicacearum, a Rapeseed Endophyte with Biotechnological Potential.</title>
        <authorList>
            <person name="Jimenez-Gomez A."/>
            <person name="Saati-Santamaria Z."/>
            <person name="Igual J.M."/>
            <person name="Rivas R."/>
            <person name="Mateos P.F."/>
            <person name="Garcia-Fraile P."/>
        </authorList>
    </citation>
    <scope>NUCLEOTIDE SEQUENCE [LARGE SCALE GENOMIC DNA]</scope>
    <source>
        <strain evidence="13 14">CDVBN77</strain>
    </source>
</reference>
<evidence type="ECO:0000256" key="9">
    <source>
        <dbReference type="RuleBase" id="RU361275"/>
    </source>
</evidence>
<dbReference type="AlphaFoldDB" id="A0A5N3PAI4"/>
<protein>
    <recommendedName>
        <fullName evidence="9">Aconitate hydratase</fullName>
        <shortName evidence="9">Aconitase</shortName>
        <ecNumber evidence="9">4.2.1.3</ecNumber>
    </recommendedName>
</protein>